<dbReference type="Proteomes" id="UP000770889">
    <property type="component" value="Unassembled WGS sequence"/>
</dbReference>
<comment type="caution">
    <text evidence="1">The sequence shown here is derived from an EMBL/GenBank/DDBJ whole genome shotgun (WGS) entry which is preliminary data.</text>
</comment>
<evidence type="ECO:0000313" key="1">
    <source>
        <dbReference type="EMBL" id="MBT2990609.1"/>
    </source>
</evidence>
<reference evidence="1 2" key="1">
    <citation type="submission" date="2021-05" db="EMBL/GenBank/DDBJ databases">
        <title>Genetic and Functional Diversity in Clade A Lucinid endosymbionts from the Bahamas.</title>
        <authorList>
            <person name="Giani N.M."/>
            <person name="Engel A.S."/>
            <person name="Campbell B.J."/>
        </authorList>
    </citation>
    <scope>NUCLEOTIDE SEQUENCE [LARGE SCALE GENOMIC DNA]</scope>
    <source>
        <strain evidence="1">LUC16012Gg_MoonRockCtena</strain>
    </source>
</reference>
<evidence type="ECO:0000313" key="2">
    <source>
        <dbReference type="Proteomes" id="UP000770889"/>
    </source>
</evidence>
<name>A0A944MDE3_9GAMM</name>
<dbReference type="AlphaFoldDB" id="A0A944MDE3"/>
<sequence length="99" mass="11543">MNGLESYSPLAQSKCDYYRQKIAEHTPPVTESDELIVRTYQRFLIRDRSLQYNLELVKMIEKMHMSITTDNFGMPDSFSNNSDALDLNEFKALLDENSE</sequence>
<protein>
    <submittedName>
        <fullName evidence="1">Uncharacterized protein</fullName>
    </submittedName>
</protein>
<gene>
    <name evidence="1" type="ORF">KME65_16755</name>
</gene>
<dbReference type="EMBL" id="JAHHGM010000018">
    <property type="protein sequence ID" value="MBT2990609.1"/>
    <property type="molecule type" value="Genomic_DNA"/>
</dbReference>
<accession>A0A944MDE3</accession>
<proteinExistence type="predicted"/>
<organism evidence="1 2">
    <name type="scientific">Candidatus Thiodiazotropha taylori</name>
    <dbReference type="NCBI Taxonomy" id="2792791"/>
    <lineage>
        <taxon>Bacteria</taxon>
        <taxon>Pseudomonadati</taxon>
        <taxon>Pseudomonadota</taxon>
        <taxon>Gammaproteobacteria</taxon>
        <taxon>Chromatiales</taxon>
        <taxon>Sedimenticolaceae</taxon>
        <taxon>Candidatus Thiodiazotropha</taxon>
    </lineage>
</organism>